<dbReference type="PANTHER" id="PTHR38471">
    <property type="entry name" value="FOUR HELIX BUNDLE PROTEIN"/>
    <property type="match status" value="1"/>
</dbReference>
<comment type="caution">
    <text evidence="1">The sequence shown here is derived from an EMBL/GenBank/DDBJ whole genome shotgun (WGS) entry which is preliminary data.</text>
</comment>
<dbReference type="GO" id="GO:0005840">
    <property type="term" value="C:ribosome"/>
    <property type="evidence" value="ECO:0007669"/>
    <property type="project" value="UniProtKB-KW"/>
</dbReference>
<dbReference type="SUPFAM" id="SSF158446">
    <property type="entry name" value="IVS-encoded protein-like"/>
    <property type="match status" value="1"/>
</dbReference>
<dbReference type="Proteomes" id="UP000034067">
    <property type="component" value="Unassembled WGS sequence"/>
</dbReference>
<accession>A0A0G1PPS7</accession>
<evidence type="ECO:0000313" key="2">
    <source>
        <dbReference type="Proteomes" id="UP000034067"/>
    </source>
</evidence>
<dbReference type="InterPro" id="IPR012657">
    <property type="entry name" value="23S_rRNA-intervening_sequence"/>
</dbReference>
<protein>
    <submittedName>
        <fullName evidence="1">S23 ribosomal protein</fullName>
    </submittedName>
</protein>
<dbReference type="PATRIC" id="fig|1618617.3.peg.401"/>
<dbReference type="InterPro" id="IPR036583">
    <property type="entry name" value="23S_rRNA_IVS_sf"/>
</dbReference>
<dbReference type="NCBIfam" id="TIGR02436">
    <property type="entry name" value="four helix bundle protein"/>
    <property type="match status" value="1"/>
</dbReference>
<dbReference type="CDD" id="cd16377">
    <property type="entry name" value="23S_rRNA_IVP_like"/>
    <property type="match status" value="1"/>
</dbReference>
<sequence length="122" mass="13987">MENTSVKTYKDLIVWQRAMELVVEIYALTEQFPREEIYGLTSQMRRAAVSIPSNIAEGRSRGTKKDYRQFLIMAYSSGAELETQVEIAKRLLFGKKISYNKADSLLQEVMKMLNKMILTLGA</sequence>
<dbReference type="AlphaFoldDB" id="A0A0G1PPS7"/>
<dbReference type="NCBIfam" id="NF008911">
    <property type="entry name" value="PRK12275.1-2"/>
    <property type="match status" value="1"/>
</dbReference>
<keyword evidence="1" id="KW-0687">Ribonucleoprotein</keyword>
<name>A0A0G1PPS7_9BACT</name>
<dbReference type="Gene3D" id="1.20.1440.60">
    <property type="entry name" value="23S rRNA-intervening sequence"/>
    <property type="match status" value="1"/>
</dbReference>
<dbReference type="EMBL" id="LCMJ01000028">
    <property type="protein sequence ID" value="KKU34657.1"/>
    <property type="molecule type" value="Genomic_DNA"/>
</dbReference>
<reference evidence="1 2" key="1">
    <citation type="journal article" date="2015" name="Nature">
        <title>rRNA introns, odd ribosomes, and small enigmatic genomes across a large radiation of phyla.</title>
        <authorList>
            <person name="Brown C.T."/>
            <person name="Hug L.A."/>
            <person name="Thomas B.C."/>
            <person name="Sharon I."/>
            <person name="Castelle C.J."/>
            <person name="Singh A."/>
            <person name="Wilkins M.J."/>
            <person name="Williams K.H."/>
            <person name="Banfield J.F."/>
        </authorList>
    </citation>
    <scope>NUCLEOTIDE SEQUENCE [LARGE SCALE GENOMIC DNA]</scope>
</reference>
<dbReference type="PANTHER" id="PTHR38471:SF2">
    <property type="entry name" value="FOUR HELIX BUNDLE PROTEIN"/>
    <property type="match status" value="1"/>
</dbReference>
<proteinExistence type="predicted"/>
<gene>
    <name evidence="1" type="ORF">UX48_C0028G0013</name>
</gene>
<organism evidence="1 2">
    <name type="scientific">Candidatus Azambacteria bacterium GW2011_GWB1_46_27</name>
    <dbReference type="NCBI Taxonomy" id="1618617"/>
    <lineage>
        <taxon>Bacteria</taxon>
        <taxon>Candidatus Azamiibacteriota</taxon>
    </lineage>
</organism>
<keyword evidence="1" id="KW-0689">Ribosomal protein</keyword>
<evidence type="ECO:0000313" key="1">
    <source>
        <dbReference type="EMBL" id="KKU34657.1"/>
    </source>
</evidence>
<dbReference type="Pfam" id="PF05635">
    <property type="entry name" value="23S_rRNA_IVP"/>
    <property type="match status" value="1"/>
</dbReference>